<feature type="transmembrane region" description="Helical" evidence="7">
    <location>
        <begin position="88"/>
        <end position="107"/>
    </location>
</feature>
<evidence type="ECO:0000256" key="1">
    <source>
        <dbReference type="ARBA" id="ARBA00004651"/>
    </source>
</evidence>
<evidence type="ECO:0000256" key="7">
    <source>
        <dbReference type="SAM" id="Phobius"/>
    </source>
</evidence>
<feature type="transmembrane region" description="Helical" evidence="7">
    <location>
        <begin position="57"/>
        <end position="76"/>
    </location>
</feature>
<keyword evidence="3" id="KW-1003">Cell membrane</keyword>
<feature type="transmembrane region" description="Helical" evidence="7">
    <location>
        <begin position="342"/>
        <end position="361"/>
    </location>
</feature>
<accession>A0ABZ1RUP4</accession>
<dbReference type="PRINTS" id="PR01036">
    <property type="entry name" value="TCRTETB"/>
</dbReference>
<dbReference type="Pfam" id="PF07690">
    <property type="entry name" value="MFS_1"/>
    <property type="match status" value="1"/>
</dbReference>
<keyword evidence="6 7" id="KW-0472">Membrane</keyword>
<evidence type="ECO:0000256" key="4">
    <source>
        <dbReference type="ARBA" id="ARBA00022692"/>
    </source>
</evidence>
<dbReference type="PANTHER" id="PTHR23501:SF197">
    <property type="entry name" value="COMD"/>
    <property type="match status" value="1"/>
</dbReference>
<feature type="transmembrane region" description="Helical" evidence="7">
    <location>
        <begin position="367"/>
        <end position="389"/>
    </location>
</feature>
<sequence length="521" mass="53781">MATSSDAQASAETGLSKKQINRAVAGVMTGLLLSALDQTVVSTALPSIVSDVGGLENLAWVITAYLLTSMASTPVWGKVSDQFGRRIVFIVATSVFILGSVLCGVAQEIGQLIAARAVQGLGAGALYALALSVIADVVPLRERGRYQGMVAGVFGIATLAGPLVGGGLVDAIGWRWIFLINVPLGLLSLFVTVSALRVAGERRPHTVDYLGATLVIAATTPLLLYLSWAGGARGWTDPLSLGLLALSLVLGVTLVLVERRAAEPVVPMTLFRLRLFSLGSVYSLVAGLALFTGVVFLPVYFQAVKGMSPFVAGTAVVPTMIGVGFASVYAGNRMSATGRFRIFPVLGAVLLVATLLPLGFIDADTPSWLMILLGMVLGVGAGFTLQPIITAVQGVVAQEDIGAATAAVSFFQRLGSAVGVALLGAILNSRFASLLAERGGAALGVNEKSAGSVDTIRTLAPQQRELVVGAYGDALATVFLTVVPFAVLAVVLSLLMPETQIAAPAPADNAPEPETVSEKEQ</sequence>
<evidence type="ECO:0000313" key="10">
    <source>
        <dbReference type="Proteomes" id="UP001432075"/>
    </source>
</evidence>
<dbReference type="GeneID" id="91407870"/>
<dbReference type="InterPro" id="IPR011701">
    <property type="entry name" value="MFS"/>
</dbReference>
<feature type="domain" description="Major facilitator superfamily (MFS) profile" evidence="8">
    <location>
        <begin position="23"/>
        <end position="501"/>
    </location>
</feature>
<dbReference type="RefSeq" id="WP_037795575.1">
    <property type="nucleotide sequence ID" value="NZ_BMVE01000010.1"/>
</dbReference>
<comment type="subcellular location">
    <subcellularLocation>
        <location evidence="1">Cell membrane</location>
        <topology evidence="1">Multi-pass membrane protein</topology>
    </subcellularLocation>
</comment>
<keyword evidence="4 7" id="KW-0812">Transmembrane</keyword>
<feature type="transmembrane region" description="Helical" evidence="7">
    <location>
        <begin position="474"/>
        <end position="495"/>
    </location>
</feature>
<dbReference type="CDD" id="cd17502">
    <property type="entry name" value="MFS_Azr1_MDR_like"/>
    <property type="match status" value="1"/>
</dbReference>
<dbReference type="PROSITE" id="PS50850">
    <property type="entry name" value="MFS"/>
    <property type="match status" value="1"/>
</dbReference>
<evidence type="ECO:0000256" key="2">
    <source>
        <dbReference type="ARBA" id="ARBA00022448"/>
    </source>
</evidence>
<organism evidence="9 10">
    <name type="scientific">Streptomyces goshikiensis</name>
    <dbReference type="NCBI Taxonomy" id="1942"/>
    <lineage>
        <taxon>Bacteria</taxon>
        <taxon>Bacillati</taxon>
        <taxon>Actinomycetota</taxon>
        <taxon>Actinomycetes</taxon>
        <taxon>Kitasatosporales</taxon>
        <taxon>Streptomycetaceae</taxon>
        <taxon>Streptomyces</taxon>
    </lineage>
</organism>
<feature type="transmembrane region" description="Helical" evidence="7">
    <location>
        <begin position="239"/>
        <end position="257"/>
    </location>
</feature>
<evidence type="ECO:0000256" key="5">
    <source>
        <dbReference type="ARBA" id="ARBA00022989"/>
    </source>
</evidence>
<evidence type="ECO:0000313" key="9">
    <source>
        <dbReference type="EMBL" id="WUO50106.1"/>
    </source>
</evidence>
<feature type="transmembrane region" description="Helical" evidence="7">
    <location>
        <begin position="23"/>
        <end position="45"/>
    </location>
</feature>
<feature type="transmembrane region" description="Helical" evidence="7">
    <location>
        <begin position="278"/>
        <end position="301"/>
    </location>
</feature>
<feature type="transmembrane region" description="Helical" evidence="7">
    <location>
        <begin position="208"/>
        <end position="227"/>
    </location>
</feature>
<dbReference type="InterPro" id="IPR004638">
    <property type="entry name" value="EmrB-like"/>
</dbReference>
<keyword evidence="2" id="KW-0813">Transport</keyword>
<feature type="transmembrane region" description="Helical" evidence="7">
    <location>
        <begin position="113"/>
        <end position="134"/>
    </location>
</feature>
<protein>
    <submittedName>
        <fullName evidence="9">MFS transporter</fullName>
    </submittedName>
</protein>
<dbReference type="Proteomes" id="UP001432075">
    <property type="component" value="Chromosome"/>
</dbReference>
<reference evidence="9" key="1">
    <citation type="submission" date="2022-10" db="EMBL/GenBank/DDBJ databases">
        <title>The complete genomes of actinobacterial strains from the NBC collection.</title>
        <authorList>
            <person name="Joergensen T.S."/>
            <person name="Alvarez Arevalo M."/>
            <person name="Sterndorff E.B."/>
            <person name="Faurdal D."/>
            <person name="Vuksanovic O."/>
            <person name="Mourched A.-S."/>
            <person name="Charusanti P."/>
            <person name="Shaw S."/>
            <person name="Blin K."/>
            <person name="Weber T."/>
        </authorList>
    </citation>
    <scope>NUCLEOTIDE SEQUENCE</scope>
    <source>
        <strain evidence="9">NBC_00283</strain>
    </source>
</reference>
<keyword evidence="5 7" id="KW-1133">Transmembrane helix</keyword>
<feature type="transmembrane region" description="Helical" evidence="7">
    <location>
        <begin position="146"/>
        <end position="164"/>
    </location>
</feature>
<gene>
    <name evidence="9" type="ORF">OHU17_32075</name>
</gene>
<evidence type="ECO:0000256" key="3">
    <source>
        <dbReference type="ARBA" id="ARBA00022475"/>
    </source>
</evidence>
<evidence type="ECO:0000259" key="8">
    <source>
        <dbReference type="PROSITE" id="PS50850"/>
    </source>
</evidence>
<feature type="transmembrane region" description="Helical" evidence="7">
    <location>
        <begin position="401"/>
        <end position="427"/>
    </location>
</feature>
<dbReference type="InterPro" id="IPR020846">
    <property type="entry name" value="MFS_dom"/>
</dbReference>
<dbReference type="PANTHER" id="PTHR23501">
    <property type="entry name" value="MAJOR FACILITATOR SUPERFAMILY"/>
    <property type="match status" value="1"/>
</dbReference>
<dbReference type="Gene3D" id="1.20.1250.20">
    <property type="entry name" value="MFS general substrate transporter like domains"/>
    <property type="match status" value="1"/>
</dbReference>
<dbReference type="InterPro" id="IPR036259">
    <property type="entry name" value="MFS_trans_sf"/>
</dbReference>
<proteinExistence type="predicted"/>
<dbReference type="EMBL" id="CP108057">
    <property type="protein sequence ID" value="WUO50106.1"/>
    <property type="molecule type" value="Genomic_DNA"/>
</dbReference>
<feature type="transmembrane region" description="Helical" evidence="7">
    <location>
        <begin position="176"/>
        <end position="196"/>
    </location>
</feature>
<name>A0ABZ1RUP4_9ACTN</name>
<dbReference type="NCBIfam" id="TIGR00711">
    <property type="entry name" value="efflux_EmrB"/>
    <property type="match status" value="1"/>
</dbReference>
<keyword evidence="10" id="KW-1185">Reference proteome</keyword>
<dbReference type="SUPFAM" id="SSF103473">
    <property type="entry name" value="MFS general substrate transporter"/>
    <property type="match status" value="1"/>
</dbReference>
<dbReference type="Gene3D" id="1.20.1720.10">
    <property type="entry name" value="Multidrug resistance protein D"/>
    <property type="match status" value="1"/>
</dbReference>
<feature type="transmembrane region" description="Helical" evidence="7">
    <location>
        <begin position="307"/>
        <end position="330"/>
    </location>
</feature>
<evidence type="ECO:0000256" key="6">
    <source>
        <dbReference type="ARBA" id="ARBA00023136"/>
    </source>
</evidence>